<evidence type="ECO:0000256" key="3">
    <source>
        <dbReference type="ARBA" id="ARBA00023163"/>
    </source>
</evidence>
<dbReference type="Pfam" id="PF05132">
    <property type="entry name" value="RNA_pol_Rpc4"/>
    <property type="match status" value="1"/>
</dbReference>
<feature type="region of interest" description="Disordered" evidence="6">
    <location>
        <begin position="324"/>
        <end position="368"/>
    </location>
</feature>
<feature type="compositionally biased region" description="Basic residues" evidence="6">
    <location>
        <begin position="19"/>
        <end position="28"/>
    </location>
</feature>
<sequence length="439" mass="49156">MSSGRLPSLRDSGAGKPGLKFKPKAVARRTKEERDASAPKVKTEEDTSKLDRRRPKKPMAAGQKKRVPRYLNNTHVISTGPLAAGNFVESGKSNMRRGIVRMEGGDKSLVRKGLQSIENHTGDSDEEYDGDLTQKMNIVDEGDEAMGPGPQSKFNMGREYTAGNFEQDNSDVEDEELDMEEDAVQRRRIEELFPVRPLRIRHEDVEELEHKIEETLTEVNTREPTPAPHLIKTEQQEESLKDIIANKEAELENKLQKLEIDPDSHPIDEAEVRHEQAMIVKDHLSIAKKLSKMERKHDRFMICQMPYKLPAFDEVVTKKEAAEAPAAEAKESDMVVDTVSATDVDETEKKKSTKKPKKSAKKKAKDHIPQEELVGNVGSIRIHKSGKITMKIGNSIFNISKGAESTFLQDVIALNEDPEAPGVELLGRVDGKIIATPQF</sequence>
<evidence type="ECO:0000256" key="1">
    <source>
        <dbReference type="ARBA" id="ARBA00004123"/>
    </source>
</evidence>
<gene>
    <name evidence="7" type="ORF">DAKH74_020360</name>
</gene>
<dbReference type="GO" id="GO:0003677">
    <property type="term" value="F:DNA binding"/>
    <property type="evidence" value="ECO:0007669"/>
    <property type="project" value="InterPro"/>
</dbReference>
<evidence type="ECO:0000313" key="8">
    <source>
        <dbReference type="Proteomes" id="UP001377567"/>
    </source>
</evidence>
<name>A0AAV5RV52_MAUHU</name>
<dbReference type="AlphaFoldDB" id="A0AAV5RV52"/>
<feature type="compositionally biased region" description="Basic and acidic residues" evidence="6">
    <location>
        <begin position="324"/>
        <end position="333"/>
    </location>
</feature>
<comment type="caution">
    <text evidence="7">The sequence shown here is derived from an EMBL/GenBank/DDBJ whole genome shotgun (WGS) entry which is preliminary data.</text>
</comment>
<evidence type="ECO:0000256" key="2">
    <source>
        <dbReference type="ARBA" id="ARBA00022478"/>
    </source>
</evidence>
<reference evidence="7 8" key="1">
    <citation type="journal article" date="2023" name="Elife">
        <title>Identification of key yeast species and microbe-microbe interactions impacting larval growth of Drosophila in the wild.</title>
        <authorList>
            <person name="Mure A."/>
            <person name="Sugiura Y."/>
            <person name="Maeda R."/>
            <person name="Honda K."/>
            <person name="Sakurai N."/>
            <person name="Takahashi Y."/>
            <person name="Watada M."/>
            <person name="Katoh T."/>
            <person name="Gotoh A."/>
            <person name="Gotoh Y."/>
            <person name="Taniguchi I."/>
            <person name="Nakamura K."/>
            <person name="Hayashi T."/>
            <person name="Katayama T."/>
            <person name="Uemura T."/>
            <person name="Hattori Y."/>
        </authorList>
    </citation>
    <scope>NUCLEOTIDE SEQUENCE [LARGE SCALE GENOMIC DNA]</scope>
    <source>
        <strain evidence="7 8">KH-74</strain>
    </source>
</reference>
<proteinExistence type="predicted"/>
<dbReference type="GO" id="GO:0042797">
    <property type="term" value="P:tRNA transcription by RNA polymerase III"/>
    <property type="evidence" value="ECO:0007669"/>
    <property type="project" value="TreeGrafter"/>
</dbReference>
<evidence type="ECO:0000313" key="7">
    <source>
        <dbReference type="EMBL" id="GMM55420.1"/>
    </source>
</evidence>
<dbReference type="Proteomes" id="UP001377567">
    <property type="component" value="Unassembled WGS sequence"/>
</dbReference>
<dbReference type="GO" id="GO:0005666">
    <property type="term" value="C:RNA polymerase III complex"/>
    <property type="evidence" value="ECO:0007669"/>
    <property type="project" value="InterPro"/>
</dbReference>
<evidence type="ECO:0000256" key="5">
    <source>
        <dbReference type="SAM" id="Coils"/>
    </source>
</evidence>
<feature type="region of interest" description="Disordered" evidence="6">
    <location>
        <begin position="1"/>
        <end position="72"/>
    </location>
</feature>
<keyword evidence="8" id="KW-1185">Reference proteome</keyword>
<evidence type="ECO:0000256" key="4">
    <source>
        <dbReference type="ARBA" id="ARBA00023242"/>
    </source>
</evidence>
<comment type="subcellular location">
    <subcellularLocation>
        <location evidence="1">Nucleus</location>
    </subcellularLocation>
</comment>
<dbReference type="InterPro" id="IPR007811">
    <property type="entry name" value="RPC4"/>
</dbReference>
<organism evidence="7 8">
    <name type="scientific">Maudiozyma humilis</name>
    <name type="common">Sour dough yeast</name>
    <name type="synonym">Kazachstania humilis</name>
    <dbReference type="NCBI Taxonomy" id="51915"/>
    <lineage>
        <taxon>Eukaryota</taxon>
        <taxon>Fungi</taxon>
        <taxon>Dikarya</taxon>
        <taxon>Ascomycota</taxon>
        <taxon>Saccharomycotina</taxon>
        <taxon>Saccharomycetes</taxon>
        <taxon>Saccharomycetales</taxon>
        <taxon>Saccharomycetaceae</taxon>
        <taxon>Maudiozyma</taxon>
    </lineage>
</organism>
<evidence type="ECO:0000256" key="6">
    <source>
        <dbReference type="SAM" id="MobiDB-lite"/>
    </source>
</evidence>
<dbReference type="PANTHER" id="PTHR13408">
    <property type="entry name" value="DNA-DIRECTED RNA POLYMERASE III"/>
    <property type="match status" value="1"/>
</dbReference>
<keyword evidence="4" id="KW-0539">Nucleus</keyword>
<feature type="compositionally biased region" description="Basic residues" evidence="6">
    <location>
        <begin position="351"/>
        <end position="365"/>
    </location>
</feature>
<keyword evidence="5" id="KW-0175">Coiled coil</keyword>
<keyword evidence="2 7" id="KW-0240">DNA-directed RNA polymerase</keyword>
<accession>A0AAV5RV52</accession>
<feature type="compositionally biased region" description="Basic residues" evidence="6">
    <location>
        <begin position="51"/>
        <end position="68"/>
    </location>
</feature>
<feature type="compositionally biased region" description="Basic and acidic residues" evidence="6">
    <location>
        <begin position="29"/>
        <end position="50"/>
    </location>
</feature>
<dbReference type="PANTHER" id="PTHR13408:SF0">
    <property type="entry name" value="DNA-DIRECTED RNA POLYMERASE III SUBUNIT RPC4"/>
    <property type="match status" value="1"/>
</dbReference>
<protein>
    <submittedName>
        <fullName evidence="7">DNA-directed RNA polymerase III subunit C53</fullName>
    </submittedName>
</protein>
<keyword evidence="3" id="KW-0804">Transcription</keyword>
<dbReference type="EMBL" id="BTGD01000005">
    <property type="protein sequence ID" value="GMM55420.1"/>
    <property type="molecule type" value="Genomic_DNA"/>
</dbReference>
<feature type="coiled-coil region" evidence="5">
    <location>
        <begin position="230"/>
        <end position="261"/>
    </location>
</feature>